<feature type="transmembrane region" description="Helical" evidence="1">
    <location>
        <begin position="115"/>
        <end position="137"/>
    </location>
</feature>
<dbReference type="AlphaFoldDB" id="A0A656PQ50"/>
<dbReference type="Pfam" id="PF01569">
    <property type="entry name" value="PAP2"/>
    <property type="match status" value="1"/>
</dbReference>
<comment type="caution">
    <text evidence="3">The sequence shown here is derived from an EMBL/GenBank/DDBJ whole genome shotgun (WGS) entry which is preliminary data.</text>
</comment>
<evidence type="ECO:0000313" key="4">
    <source>
        <dbReference type="Proteomes" id="UP000262056"/>
    </source>
</evidence>
<protein>
    <submittedName>
        <fullName evidence="3">Phosphatase PAP2 family protein</fullName>
    </submittedName>
</protein>
<dbReference type="EMBL" id="DQFB01000004">
    <property type="protein sequence ID" value="HCQ40791.1"/>
    <property type="molecule type" value="Genomic_DNA"/>
</dbReference>
<feature type="transmembrane region" description="Helical" evidence="1">
    <location>
        <begin position="42"/>
        <end position="62"/>
    </location>
</feature>
<reference evidence="3 4" key="1">
    <citation type="journal article" date="2018" name="Nat. Biotechnol.">
        <title>A standardized bacterial taxonomy based on genome phylogeny substantially revises the tree of life.</title>
        <authorList>
            <person name="Parks D.H."/>
            <person name="Chuvochina M."/>
            <person name="Waite D.W."/>
            <person name="Rinke C."/>
            <person name="Skarshewski A."/>
            <person name="Chaumeil P.A."/>
            <person name="Hugenholtz P."/>
        </authorList>
    </citation>
    <scope>NUCLEOTIDE SEQUENCE [LARGE SCALE GENOMIC DNA]</scope>
    <source>
        <strain evidence="3">UBA12021</strain>
    </source>
</reference>
<evidence type="ECO:0000313" key="3">
    <source>
        <dbReference type="EMBL" id="HCQ40791.1"/>
    </source>
</evidence>
<keyword evidence="1" id="KW-1133">Transmembrane helix</keyword>
<dbReference type="InterPro" id="IPR036938">
    <property type="entry name" value="PAP2/HPO_sf"/>
</dbReference>
<proteinExistence type="predicted"/>
<accession>A0A656PQ50</accession>
<gene>
    <name evidence="3" type="ORF">DIU24_03770</name>
</gene>
<feature type="transmembrane region" description="Helical" evidence="1">
    <location>
        <begin position="82"/>
        <end position="103"/>
    </location>
</feature>
<feature type="domain" description="Phosphatidic acid phosphatase type 2/haloperoxidase" evidence="2">
    <location>
        <begin position="47"/>
        <end position="160"/>
    </location>
</feature>
<dbReference type="PANTHER" id="PTHR14969:SF13">
    <property type="entry name" value="AT30094P"/>
    <property type="match status" value="1"/>
</dbReference>
<keyword evidence="1" id="KW-0472">Membrane</keyword>
<keyword evidence="1" id="KW-0812">Transmembrane</keyword>
<dbReference type="Gene3D" id="1.20.144.10">
    <property type="entry name" value="Phosphatidic acid phosphatase type 2/haloperoxidase"/>
    <property type="match status" value="1"/>
</dbReference>
<feature type="transmembrane region" description="Helical" evidence="1">
    <location>
        <begin position="143"/>
        <end position="160"/>
    </location>
</feature>
<dbReference type="Proteomes" id="UP000262056">
    <property type="component" value="Unassembled WGS sequence"/>
</dbReference>
<dbReference type="InterPro" id="IPR000326">
    <property type="entry name" value="PAP2/HPO"/>
</dbReference>
<feature type="transmembrane region" description="Helical" evidence="1">
    <location>
        <begin position="12"/>
        <end position="35"/>
    </location>
</feature>
<dbReference type="PANTHER" id="PTHR14969">
    <property type="entry name" value="SPHINGOSINE-1-PHOSPHATE PHOSPHOHYDROLASE"/>
    <property type="match status" value="1"/>
</dbReference>
<name>A0A656PQ50_UNCKA</name>
<evidence type="ECO:0000259" key="2">
    <source>
        <dbReference type="Pfam" id="PF01569"/>
    </source>
</evidence>
<dbReference type="SUPFAM" id="SSF48317">
    <property type="entry name" value="Acid phosphatase/Vanadium-dependent haloperoxidase"/>
    <property type="match status" value="1"/>
</dbReference>
<evidence type="ECO:0000256" key="1">
    <source>
        <dbReference type="SAM" id="Phobius"/>
    </source>
</evidence>
<organism evidence="3 4">
    <name type="scientific">candidate division WWE3 bacterium</name>
    <dbReference type="NCBI Taxonomy" id="2053526"/>
    <lineage>
        <taxon>Bacteria</taxon>
        <taxon>Katanobacteria</taxon>
    </lineage>
</organism>
<sequence>MPAFLKVFIESASFFGNNIPIVAVASLSFIAYLVVSGYLREAGVFFLSIFSLLYSVLLKNIFRIPRLDTYAGDPTKLGDMYRFPSSHVIFYVSFWGLLLFLTFKKDVFGDGLAVYLLRIISVYHLLFVGISRVFIGAHTVQDVVAGYVFGAVYLAVLIYLSR</sequence>